<keyword evidence="4" id="KW-1185">Reference proteome</keyword>
<dbReference type="EMBL" id="WUMV01000003">
    <property type="protein sequence ID" value="MXN65411.1"/>
    <property type="molecule type" value="Genomic_DNA"/>
</dbReference>
<feature type="region of interest" description="Disordered" evidence="1">
    <location>
        <begin position="247"/>
        <end position="446"/>
    </location>
</feature>
<feature type="compositionally biased region" description="Polar residues" evidence="1">
    <location>
        <begin position="297"/>
        <end position="315"/>
    </location>
</feature>
<feature type="compositionally biased region" description="Polar residues" evidence="1">
    <location>
        <begin position="395"/>
        <end position="407"/>
    </location>
</feature>
<evidence type="ECO:0008006" key="5">
    <source>
        <dbReference type="Google" id="ProtNLM"/>
    </source>
</evidence>
<protein>
    <recommendedName>
        <fullName evidence="5">CheA signal transduction histidine kinase</fullName>
    </recommendedName>
</protein>
<feature type="transmembrane region" description="Helical" evidence="2">
    <location>
        <begin position="210"/>
        <end position="231"/>
    </location>
</feature>
<gene>
    <name evidence="3" type="ORF">GR183_10910</name>
</gene>
<proteinExistence type="predicted"/>
<evidence type="ECO:0000313" key="3">
    <source>
        <dbReference type="EMBL" id="MXN65411.1"/>
    </source>
</evidence>
<reference evidence="3 4" key="1">
    <citation type="submission" date="2019-12" db="EMBL/GenBank/DDBJ databases">
        <authorList>
            <person name="Li M."/>
        </authorList>
    </citation>
    <scope>NUCLEOTIDE SEQUENCE [LARGE SCALE GENOMIC DNA]</scope>
    <source>
        <strain evidence="3 4">GBMRC 2046</strain>
    </source>
</reference>
<evidence type="ECO:0000256" key="2">
    <source>
        <dbReference type="SAM" id="Phobius"/>
    </source>
</evidence>
<dbReference type="AlphaFoldDB" id="A0A7X3LUN1"/>
<comment type="caution">
    <text evidence="3">The sequence shown here is derived from an EMBL/GenBank/DDBJ whole genome shotgun (WGS) entry which is preliminary data.</text>
</comment>
<evidence type="ECO:0000313" key="4">
    <source>
        <dbReference type="Proteomes" id="UP000433101"/>
    </source>
</evidence>
<name>A0A7X3LUN1_9HYPH</name>
<keyword evidence="2" id="KW-0472">Membrane</keyword>
<dbReference type="RefSeq" id="WP_160775594.1">
    <property type="nucleotide sequence ID" value="NZ_WUMV01000003.1"/>
</dbReference>
<feature type="compositionally biased region" description="Polar residues" evidence="1">
    <location>
        <begin position="369"/>
        <end position="379"/>
    </location>
</feature>
<sequence length="591" mass="60512">MADYYSVLKKTVAALPENTGAARRNIYQRARTAIVGQLKAYDPPLSPSEITNEQLRLEEAIRKVEAEAARETLGLNRPPEEPAAPGFARKPEEKGAAAAVETPGPGRDSAGDAPPLETPPVGEPPSAKRPADAGGGAENGRKEPAFEGGVADTAPRAEPGFEETPPVAPSSESAVKAEKKGGRDKRSGRRAKEKKPAAARPPAHDRPSRIPVVVSIIVALLVLVGIGAIGYSQRDALLALLEDTGKEASSIADVTPASTDDKSGENAGSPASNGKIDARLPTAGGNGESAAAPDARTVTTTRISPATSNGGTSAARQEDVRSVEPRQVGPGIASAPSGQTASPAPSAADDGADAAAPQVNAPAADTSAGPATQSQSAGNGSDAASDDSVRKVETASISPDTGSNADSGGNAPAGAAVAQRSILYEEGPDSNGSGSASPGQAVWSIEGGSNGEDAVLRIDANITDRNISAEVTIKPNTDDSLPASHLVEVQFEFPQELAGNGVANVPGLVMKRTEEARGDALIGASVKVADNLFWVALSNVPSERDRNMSLLRERGWIDIPILYEDGKRAILTLEKGTPGTRAVEQALASWQ</sequence>
<feature type="region of interest" description="Disordered" evidence="1">
    <location>
        <begin position="70"/>
        <end position="206"/>
    </location>
</feature>
<dbReference type="Proteomes" id="UP000433101">
    <property type="component" value="Unassembled WGS sequence"/>
</dbReference>
<keyword evidence="2" id="KW-0812">Transmembrane</keyword>
<feature type="compositionally biased region" description="Low complexity" evidence="1">
    <location>
        <begin position="341"/>
        <end position="365"/>
    </location>
</feature>
<accession>A0A7X3LUN1</accession>
<feature type="compositionally biased region" description="Basic and acidic residues" evidence="1">
    <location>
        <begin position="175"/>
        <end position="185"/>
    </location>
</feature>
<keyword evidence="2" id="KW-1133">Transmembrane helix</keyword>
<organism evidence="3 4">
    <name type="scientific">Stappia sediminis</name>
    <dbReference type="NCBI Taxonomy" id="2692190"/>
    <lineage>
        <taxon>Bacteria</taxon>
        <taxon>Pseudomonadati</taxon>
        <taxon>Pseudomonadota</taxon>
        <taxon>Alphaproteobacteria</taxon>
        <taxon>Hyphomicrobiales</taxon>
        <taxon>Stappiaceae</taxon>
        <taxon>Stappia</taxon>
    </lineage>
</organism>
<evidence type="ECO:0000256" key="1">
    <source>
        <dbReference type="SAM" id="MobiDB-lite"/>
    </source>
</evidence>